<comment type="similarity">
    <text evidence="2">Belongs to the major royal jelly protein family.</text>
</comment>
<keyword evidence="3" id="KW-0964">Secreted</keyword>
<dbReference type="PANTHER" id="PTHR10009">
    <property type="entry name" value="PROTEIN YELLOW-RELATED"/>
    <property type="match status" value="1"/>
</dbReference>
<evidence type="ECO:0000256" key="1">
    <source>
        <dbReference type="ARBA" id="ARBA00004613"/>
    </source>
</evidence>
<dbReference type="Pfam" id="PF03022">
    <property type="entry name" value="MRJP"/>
    <property type="match status" value="1"/>
</dbReference>
<dbReference type="EMBL" id="GECZ01022497">
    <property type="protein sequence ID" value="JAS47272.1"/>
    <property type="molecule type" value="Transcribed_RNA"/>
</dbReference>
<sequence length="485" mass="55048">MSSFVWPSNYHWHAAPPESSGFQDNFFPTANPLFAPADPLPTRPPLEHGMLVPWMFSLWLLGAQSAKSPPRISAKAAPGQGKFREVFSWNQIDFAFPTEEDRQAAIADESFIPENNLPLGIEVWKDRVFISVPRWKVGVPATLTAISKNDLSPSPILNPYPSWAWHQSGNCNGLTSVFRMKADECGRLWVIDSGIIDALQTVKVICPPQLFVFDLATDRLLWKYEIPKSQNPESALFTFISVDIRDHDCEDAYAYIADVFRYGLITYRWKTDDSWRITHPHFYPDPLVSRYSLDGLTFRWTDGIFGLSLSPVDPVTKDRTMYFHPMSSFREFEVATSILRREGGNLTQEEKDSFFLLGEPRGESNSHASASAMDREGILYYNLVTANSVGCWNSRTYFSQRSQGVVEENSLTLNFPNDLKVDQEPQQNIWVLSNRLHKYLYSSLDPRDVNFRLLTVSTQDAIKGTVCETGAKIPEIVEPKCAAKH</sequence>
<organism evidence="4">
    <name type="scientific">Cuerna arida</name>
    <dbReference type="NCBI Taxonomy" id="1464854"/>
    <lineage>
        <taxon>Eukaryota</taxon>
        <taxon>Metazoa</taxon>
        <taxon>Ecdysozoa</taxon>
        <taxon>Arthropoda</taxon>
        <taxon>Hexapoda</taxon>
        <taxon>Insecta</taxon>
        <taxon>Pterygota</taxon>
        <taxon>Neoptera</taxon>
        <taxon>Paraneoptera</taxon>
        <taxon>Hemiptera</taxon>
        <taxon>Auchenorrhyncha</taxon>
        <taxon>Membracoidea</taxon>
        <taxon>Cicadellidae</taxon>
        <taxon>Cicadellinae</taxon>
        <taxon>Proconiini</taxon>
        <taxon>Cuerna</taxon>
    </lineage>
</organism>
<dbReference type="FunFam" id="2.120.10.30:FF:000045">
    <property type="entry name" value="Blast:Protein yellow"/>
    <property type="match status" value="1"/>
</dbReference>
<proteinExistence type="inferred from homology"/>
<comment type="subcellular location">
    <subcellularLocation>
        <location evidence="1">Secreted</location>
    </subcellularLocation>
</comment>
<evidence type="ECO:0008006" key="5">
    <source>
        <dbReference type="Google" id="ProtNLM"/>
    </source>
</evidence>
<dbReference type="PANTHER" id="PTHR10009:SF18">
    <property type="entry name" value="PROTEIN YELLOW-LIKE PROTEIN"/>
    <property type="match status" value="1"/>
</dbReference>
<gene>
    <name evidence="4" type="ORF">g.33387</name>
</gene>
<evidence type="ECO:0000313" key="4">
    <source>
        <dbReference type="EMBL" id="JAS47272.1"/>
    </source>
</evidence>
<dbReference type="PRINTS" id="PR01366">
    <property type="entry name" value="ROYALJELLY"/>
</dbReference>
<evidence type="ECO:0000256" key="3">
    <source>
        <dbReference type="ARBA" id="ARBA00022525"/>
    </source>
</evidence>
<dbReference type="GO" id="GO:0005576">
    <property type="term" value="C:extracellular region"/>
    <property type="evidence" value="ECO:0007669"/>
    <property type="project" value="UniProtKB-SubCell"/>
</dbReference>
<name>A0A1B6FAR4_9HEMI</name>
<accession>A0A1B6FAR4</accession>
<reference evidence="4" key="1">
    <citation type="submission" date="2015-11" db="EMBL/GenBank/DDBJ databases">
        <title>De novo transcriptome assembly of four potential Pierce s Disease insect vectors from Arizona vineyards.</title>
        <authorList>
            <person name="Tassone E.E."/>
        </authorList>
    </citation>
    <scope>NUCLEOTIDE SEQUENCE</scope>
</reference>
<evidence type="ECO:0000256" key="2">
    <source>
        <dbReference type="ARBA" id="ARBA00009127"/>
    </source>
</evidence>
<dbReference type="Gene3D" id="2.120.10.30">
    <property type="entry name" value="TolB, C-terminal domain"/>
    <property type="match status" value="1"/>
</dbReference>
<dbReference type="InterPro" id="IPR011042">
    <property type="entry name" value="6-blade_b-propeller_TolB-like"/>
</dbReference>
<dbReference type="InterPro" id="IPR017996">
    <property type="entry name" value="MRJP/yellow-related"/>
</dbReference>
<protein>
    <recommendedName>
        <fullName evidence="5">Bee-milk protein</fullName>
    </recommendedName>
</protein>
<dbReference type="AlphaFoldDB" id="A0A1B6FAR4"/>